<proteinExistence type="predicted"/>
<comment type="caution">
    <text evidence="1">The sequence shown here is derived from an EMBL/GenBank/DDBJ whole genome shotgun (WGS) entry which is preliminary data.</text>
</comment>
<dbReference type="GO" id="GO:0005829">
    <property type="term" value="C:cytosol"/>
    <property type="evidence" value="ECO:0007669"/>
    <property type="project" value="TreeGrafter"/>
</dbReference>
<dbReference type="GO" id="GO:0003700">
    <property type="term" value="F:DNA-binding transcription factor activity"/>
    <property type="evidence" value="ECO:0007669"/>
    <property type="project" value="TreeGrafter"/>
</dbReference>
<reference evidence="1" key="1">
    <citation type="journal article" date="2014" name="Int. J. Syst. Evol. Microbiol.">
        <title>Complete genome sequence of Corynebacterium casei LMG S-19264T (=DSM 44701T), isolated from a smear-ripened cheese.</title>
        <authorList>
            <consortium name="US DOE Joint Genome Institute (JGI-PGF)"/>
            <person name="Walter F."/>
            <person name="Albersmeier A."/>
            <person name="Kalinowski J."/>
            <person name="Ruckert C."/>
        </authorList>
    </citation>
    <scope>NUCLEOTIDE SEQUENCE</scope>
    <source>
        <strain evidence="1">CGMCC 1.15290</strain>
    </source>
</reference>
<reference evidence="1" key="2">
    <citation type="submission" date="2020-09" db="EMBL/GenBank/DDBJ databases">
        <authorList>
            <person name="Sun Q."/>
            <person name="Zhou Y."/>
        </authorList>
    </citation>
    <scope>NUCLEOTIDE SEQUENCE</scope>
    <source>
        <strain evidence="1">CGMCC 1.15290</strain>
    </source>
</reference>
<dbReference type="PANTHER" id="PTHR33221">
    <property type="entry name" value="WINGED HELIX-TURN-HELIX TRANSCRIPTIONAL REGULATOR, RRF2 FAMILY"/>
    <property type="match status" value="1"/>
</dbReference>
<dbReference type="InterPro" id="IPR036388">
    <property type="entry name" value="WH-like_DNA-bd_sf"/>
</dbReference>
<keyword evidence="2" id="KW-1185">Reference proteome</keyword>
<evidence type="ECO:0000313" key="2">
    <source>
        <dbReference type="Proteomes" id="UP000627292"/>
    </source>
</evidence>
<sequence>MNNGRFSISVHILTLLATSQGELLSSEWIAGSININPVLVRKELSNLREHGLVISKEGKNGGAQLAKPARDILLSEVYEAVKQSPVLGVAKNTPNPDCLVGRQINQHLDDLYEEVDRALLAKLGQTTLEAFCKKFV</sequence>
<name>A0A917MVD3_9BACT</name>
<dbReference type="AlphaFoldDB" id="A0A917MVD3"/>
<dbReference type="Gene3D" id="1.10.10.10">
    <property type="entry name" value="Winged helix-like DNA-binding domain superfamily/Winged helix DNA-binding domain"/>
    <property type="match status" value="1"/>
</dbReference>
<accession>A0A917MVD3</accession>
<evidence type="ECO:0000313" key="1">
    <source>
        <dbReference type="EMBL" id="GGH66443.1"/>
    </source>
</evidence>
<organism evidence="1 2">
    <name type="scientific">Filimonas zeae</name>
    <dbReference type="NCBI Taxonomy" id="1737353"/>
    <lineage>
        <taxon>Bacteria</taxon>
        <taxon>Pseudomonadati</taxon>
        <taxon>Bacteroidota</taxon>
        <taxon>Chitinophagia</taxon>
        <taxon>Chitinophagales</taxon>
        <taxon>Chitinophagaceae</taxon>
        <taxon>Filimonas</taxon>
    </lineage>
</organism>
<dbReference type="InterPro" id="IPR036390">
    <property type="entry name" value="WH_DNA-bd_sf"/>
</dbReference>
<dbReference type="RefSeq" id="WP_188951948.1">
    <property type="nucleotide sequence ID" value="NZ_BMIB01000002.1"/>
</dbReference>
<dbReference type="PROSITE" id="PS51197">
    <property type="entry name" value="HTH_RRF2_2"/>
    <property type="match status" value="1"/>
</dbReference>
<dbReference type="SUPFAM" id="SSF46785">
    <property type="entry name" value="Winged helix' DNA-binding domain"/>
    <property type="match status" value="1"/>
</dbReference>
<protein>
    <submittedName>
        <fullName evidence="1">Rrf2 family transcriptional regulator</fullName>
    </submittedName>
</protein>
<dbReference type="EMBL" id="BMIB01000002">
    <property type="protein sequence ID" value="GGH66443.1"/>
    <property type="molecule type" value="Genomic_DNA"/>
</dbReference>
<dbReference type="InterPro" id="IPR000944">
    <property type="entry name" value="Tscrpt_reg_Rrf2"/>
</dbReference>
<dbReference type="Pfam" id="PF02082">
    <property type="entry name" value="Rrf2"/>
    <property type="match status" value="1"/>
</dbReference>
<gene>
    <name evidence="1" type="ORF">GCM10011379_20640</name>
</gene>
<dbReference type="PANTHER" id="PTHR33221:SF15">
    <property type="entry name" value="HTH-TYPE TRANSCRIPTIONAL REGULATOR YWGB-RELATED"/>
    <property type="match status" value="1"/>
</dbReference>
<dbReference type="Proteomes" id="UP000627292">
    <property type="component" value="Unassembled WGS sequence"/>
</dbReference>